<evidence type="ECO:0000313" key="3">
    <source>
        <dbReference type="Proteomes" id="UP000289193"/>
    </source>
</evidence>
<dbReference type="EMBL" id="PDKM01000008">
    <property type="protein sequence ID" value="RXK09059.1"/>
    <property type="molecule type" value="Genomic_DNA"/>
</dbReference>
<keyword evidence="3" id="KW-1185">Reference proteome</keyword>
<gene>
    <name evidence="2" type="ORF">CRV05_12330</name>
</gene>
<protein>
    <submittedName>
        <fullName evidence="2">GNAT family N-acetyltransferase</fullName>
    </submittedName>
</protein>
<feature type="domain" description="N-acetyltransferase" evidence="1">
    <location>
        <begin position="14"/>
        <end position="158"/>
    </location>
</feature>
<name>A0AAX2A6I7_9BACT</name>
<sequence>MRFNFTRINIMELIFIKNRDDKYFNEAWNLYLDSFPQIERRTLEEHFEVLEDENFKMLCYVKDEVLISIVCFWTISSYTFLEHFAINKNLRGQAYGSKILQKFIDENKNIVLEIEPIIDEITQKRLNFYAKFGFVVNEHEHFQIPFRQKAEELKLLLLSQNILSKEEYEEFYKALKKSLKRF</sequence>
<dbReference type="Pfam" id="PF00583">
    <property type="entry name" value="Acetyltransf_1"/>
    <property type="match status" value="1"/>
</dbReference>
<organism evidence="2 3">
    <name type="scientific">Halarcobacter bivalviorum</name>
    <dbReference type="NCBI Taxonomy" id="663364"/>
    <lineage>
        <taxon>Bacteria</taxon>
        <taxon>Pseudomonadati</taxon>
        <taxon>Campylobacterota</taxon>
        <taxon>Epsilonproteobacteria</taxon>
        <taxon>Campylobacterales</taxon>
        <taxon>Arcobacteraceae</taxon>
        <taxon>Halarcobacter</taxon>
    </lineage>
</organism>
<proteinExistence type="predicted"/>
<dbReference type="PROSITE" id="PS51186">
    <property type="entry name" value="GNAT"/>
    <property type="match status" value="1"/>
</dbReference>
<dbReference type="Gene3D" id="3.40.630.30">
    <property type="match status" value="1"/>
</dbReference>
<dbReference type="InterPro" id="IPR000182">
    <property type="entry name" value="GNAT_dom"/>
</dbReference>
<reference evidence="2 3" key="1">
    <citation type="submission" date="2017-10" db="EMBL/GenBank/DDBJ databases">
        <title>Genomics of the genus Arcobacter.</title>
        <authorList>
            <person name="Perez-Cataluna A."/>
            <person name="Figueras M.J."/>
        </authorList>
    </citation>
    <scope>NUCLEOTIDE SEQUENCE [LARGE SCALE GENOMIC DNA]</scope>
    <source>
        <strain evidence="2 3">CECT 7835</strain>
    </source>
</reference>
<evidence type="ECO:0000313" key="2">
    <source>
        <dbReference type="EMBL" id="RXK09059.1"/>
    </source>
</evidence>
<dbReference type="Proteomes" id="UP000289193">
    <property type="component" value="Unassembled WGS sequence"/>
</dbReference>
<dbReference type="SUPFAM" id="SSF55729">
    <property type="entry name" value="Acyl-CoA N-acyltransferases (Nat)"/>
    <property type="match status" value="1"/>
</dbReference>
<dbReference type="InterPro" id="IPR016181">
    <property type="entry name" value="Acyl_CoA_acyltransferase"/>
</dbReference>
<comment type="caution">
    <text evidence="2">The sequence shown here is derived from an EMBL/GenBank/DDBJ whole genome shotgun (WGS) entry which is preliminary data.</text>
</comment>
<accession>A0AAX2A6I7</accession>
<evidence type="ECO:0000259" key="1">
    <source>
        <dbReference type="PROSITE" id="PS51186"/>
    </source>
</evidence>
<dbReference type="AlphaFoldDB" id="A0AAX2A6I7"/>
<dbReference type="GO" id="GO:0016747">
    <property type="term" value="F:acyltransferase activity, transferring groups other than amino-acyl groups"/>
    <property type="evidence" value="ECO:0007669"/>
    <property type="project" value="InterPro"/>
</dbReference>